<comment type="caution">
    <text evidence="1">The sequence shown here is derived from an EMBL/GenBank/DDBJ whole genome shotgun (WGS) entry which is preliminary data.</text>
</comment>
<proteinExistence type="predicted"/>
<gene>
    <name evidence="1" type="ORF">PAPOLLO_LOCUS18379</name>
</gene>
<organism evidence="1 2">
    <name type="scientific">Parnassius apollo</name>
    <name type="common">Apollo butterfly</name>
    <name type="synonym">Papilio apollo</name>
    <dbReference type="NCBI Taxonomy" id="110799"/>
    <lineage>
        <taxon>Eukaryota</taxon>
        <taxon>Metazoa</taxon>
        <taxon>Ecdysozoa</taxon>
        <taxon>Arthropoda</taxon>
        <taxon>Hexapoda</taxon>
        <taxon>Insecta</taxon>
        <taxon>Pterygota</taxon>
        <taxon>Neoptera</taxon>
        <taxon>Endopterygota</taxon>
        <taxon>Lepidoptera</taxon>
        <taxon>Glossata</taxon>
        <taxon>Ditrysia</taxon>
        <taxon>Papilionoidea</taxon>
        <taxon>Papilionidae</taxon>
        <taxon>Parnassiinae</taxon>
        <taxon>Parnassini</taxon>
        <taxon>Parnassius</taxon>
        <taxon>Parnassius</taxon>
    </lineage>
</organism>
<name>A0A8S3XK93_PARAO</name>
<dbReference type="EMBL" id="CAJQZP010001172">
    <property type="protein sequence ID" value="CAG5025416.1"/>
    <property type="molecule type" value="Genomic_DNA"/>
</dbReference>
<evidence type="ECO:0000313" key="2">
    <source>
        <dbReference type="Proteomes" id="UP000691718"/>
    </source>
</evidence>
<evidence type="ECO:0000313" key="1">
    <source>
        <dbReference type="EMBL" id="CAG5025416.1"/>
    </source>
</evidence>
<keyword evidence="2" id="KW-1185">Reference proteome</keyword>
<dbReference type="AlphaFoldDB" id="A0A8S3XK93"/>
<dbReference type="Proteomes" id="UP000691718">
    <property type="component" value="Unassembled WGS sequence"/>
</dbReference>
<protein>
    <submittedName>
        <fullName evidence="1">(apollo) hypothetical protein</fullName>
    </submittedName>
</protein>
<sequence>MTIPHGAEDLSARDEHVVAHVAEHGRLHEVAHVARALAARYQPRALPLAALDQAQHLGELLAVHLRASLGAALRCYLTPRSSLVLHRRRSPHALPHVHRTAPLGM</sequence>
<accession>A0A8S3XK93</accession>
<reference evidence="1" key="1">
    <citation type="submission" date="2021-04" db="EMBL/GenBank/DDBJ databases">
        <authorList>
            <person name="Tunstrom K."/>
        </authorList>
    </citation>
    <scope>NUCLEOTIDE SEQUENCE</scope>
</reference>